<comment type="caution">
    <text evidence="2">The sequence shown here is derived from an EMBL/GenBank/DDBJ whole genome shotgun (WGS) entry which is preliminary data.</text>
</comment>
<dbReference type="RefSeq" id="WP_186918494.1">
    <property type="nucleotide sequence ID" value="NZ_JACOPQ010000002.1"/>
</dbReference>
<feature type="coiled-coil region" evidence="1">
    <location>
        <begin position="132"/>
        <end position="250"/>
    </location>
</feature>
<keyword evidence="3" id="KW-1185">Reference proteome</keyword>
<evidence type="ECO:0000313" key="3">
    <source>
        <dbReference type="Proteomes" id="UP000607645"/>
    </source>
</evidence>
<organism evidence="2 3">
    <name type="scientific">Lawsonibacter faecis</name>
    <dbReference type="NCBI Taxonomy" id="2763052"/>
    <lineage>
        <taxon>Bacteria</taxon>
        <taxon>Bacillati</taxon>
        <taxon>Bacillota</taxon>
        <taxon>Clostridia</taxon>
        <taxon>Eubacteriales</taxon>
        <taxon>Oscillospiraceae</taxon>
        <taxon>Lawsonibacter</taxon>
    </lineage>
</organism>
<protein>
    <submittedName>
        <fullName evidence="2">DUF3102 domain-containing protein</fullName>
    </submittedName>
</protein>
<reference evidence="2" key="1">
    <citation type="submission" date="2020-08" db="EMBL/GenBank/DDBJ databases">
        <title>Genome public.</title>
        <authorList>
            <person name="Liu C."/>
            <person name="Sun Q."/>
        </authorList>
    </citation>
    <scope>NUCLEOTIDE SEQUENCE</scope>
    <source>
        <strain evidence="2">NSJ-52</strain>
    </source>
</reference>
<keyword evidence="1" id="KW-0175">Coiled coil</keyword>
<dbReference type="AlphaFoldDB" id="A0A8J6M767"/>
<accession>A0A8J6M767</accession>
<dbReference type="EMBL" id="JACOPQ010000002">
    <property type="protein sequence ID" value="MBC5736097.1"/>
    <property type="molecule type" value="Genomic_DNA"/>
</dbReference>
<dbReference type="Proteomes" id="UP000607645">
    <property type="component" value="Unassembled WGS sequence"/>
</dbReference>
<evidence type="ECO:0000313" key="2">
    <source>
        <dbReference type="EMBL" id="MBC5736097.1"/>
    </source>
</evidence>
<sequence length="321" mass="35328">MSTPINIAAAMAGAHVQPRERTIEVITEEIIAQKDRVGAGILEIGRGLIEAKEKLSHGEWLPWLNNRVEISERMAQNFMRLAREYPNPQPVADLGARKALALLELPASEREAFMAGEHVVNGEVKQSSELTARELEQAIRDRKAALEAKERAEAAAKAAEDARAKMEQEMALAKARLDAAALDEARAEGAAAARKEAEDALQAKLDKATTAEKEAREKLRELREAAKQTEKTLAEQNRALSEKVDGLEKKLRVAGGKELATFSVYFEAVQEDYNRCLGCLQMLSKNGDGNNHDKLLTALETMLASLRDRLPAKKEAQKNAD</sequence>
<proteinExistence type="predicted"/>
<name>A0A8J6M767_9FIRM</name>
<gene>
    <name evidence="2" type="ORF">H8S62_03615</name>
</gene>
<dbReference type="InterPro" id="IPR021451">
    <property type="entry name" value="DUF3102"/>
</dbReference>
<evidence type="ECO:0000256" key="1">
    <source>
        <dbReference type="SAM" id="Coils"/>
    </source>
</evidence>
<dbReference type="Pfam" id="PF11300">
    <property type="entry name" value="DUF3102"/>
    <property type="match status" value="1"/>
</dbReference>